<evidence type="ECO:0000256" key="1">
    <source>
        <dbReference type="ARBA" id="ARBA00023015"/>
    </source>
</evidence>
<dbReference type="Gene3D" id="1.10.10.10">
    <property type="entry name" value="Winged helix-like DNA-binding domain superfamily/Winged helix DNA-binding domain"/>
    <property type="match status" value="1"/>
</dbReference>
<dbReference type="PROSITE" id="PS00622">
    <property type="entry name" value="HTH_LUXR_1"/>
    <property type="match status" value="1"/>
</dbReference>
<dbReference type="GO" id="GO:0003677">
    <property type="term" value="F:DNA binding"/>
    <property type="evidence" value="ECO:0007669"/>
    <property type="project" value="UniProtKB-KW"/>
</dbReference>
<protein>
    <submittedName>
        <fullName evidence="5">Helix-turn-helix transcriptional regulator</fullName>
    </submittedName>
</protein>
<dbReference type="Pfam" id="PF00196">
    <property type="entry name" value="GerE"/>
    <property type="match status" value="1"/>
</dbReference>
<keyword evidence="3" id="KW-0804">Transcription</keyword>
<proteinExistence type="predicted"/>
<dbReference type="SMART" id="SM00421">
    <property type="entry name" value="HTH_LUXR"/>
    <property type="match status" value="1"/>
</dbReference>
<feature type="domain" description="HTH luxR-type" evidence="4">
    <location>
        <begin position="180"/>
        <end position="244"/>
    </location>
</feature>
<evidence type="ECO:0000256" key="2">
    <source>
        <dbReference type="ARBA" id="ARBA00023125"/>
    </source>
</evidence>
<dbReference type="SUPFAM" id="SSF46894">
    <property type="entry name" value="C-terminal effector domain of the bipartite response regulators"/>
    <property type="match status" value="1"/>
</dbReference>
<dbReference type="EMBL" id="CP022530">
    <property type="protein sequence ID" value="ASP38873.1"/>
    <property type="molecule type" value="Genomic_DNA"/>
</dbReference>
<keyword evidence="1" id="KW-0805">Transcription regulation</keyword>
<dbReference type="CDD" id="cd06170">
    <property type="entry name" value="LuxR_C_like"/>
    <property type="match status" value="1"/>
</dbReference>
<dbReference type="PROSITE" id="PS50043">
    <property type="entry name" value="HTH_LUXR_2"/>
    <property type="match status" value="1"/>
</dbReference>
<dbReference type="KEGG" id="bsan:CHH28_09340"/>
<reference evidence="5 6" key="1">
    <citation type="submission" date="2017-07" db="EMBL/GenBank/DDBJ databases">
        <title>Annotated genome sequence of Bacterioplanes sanyensis isolated from Red Sea.</title>
        <authorList>
            <person name="Rehman Z.U."/>
        </authorList>
    </citation>
    <scope>NUCLEOTIDE SEQUENCE [LARGE SCALE GENOMIC DNA]</scope>
    <source>
        <strain evidence="5 6">NV9</strain>
    </source>
</reference>
<dbReference type="PRINTS" id="PR00038">
    <property type="entry name" value="HTHLUXR"/>
</dbReference>
<dbReference type="Proteomes" id="UP000202440">
    <property type="component" value="Chromosome"/>
</dbReference>
<organism evidence="5 6">
    <name type="scientific">Bacterioplanes sanyensis</name>
    <dbReference type="NCBI Taxonomy" id="1249553"/>
    <lineage>
        <taxon>Bacteria</taxon>
        <taxon>Pseudomonadati</taxon>
        <taxon>Pseudomonadota</taxon>
        <taxon>Gammaproteobacteria</taxon>
        <taxon>Oceanospirillales</taxon>
        <taxon>Oceanospirillaceae</taxon>
        <taxon>Bacterioplanes</taxon>
    </lineage>
</organism>
<keyword evidence="6" id="KW-1185">Reference proteome</keyword>
<evidence type="ECO:0000259" key="4">
    <source>
        <dbReference type="PROSITE" id="PS50043"/>
    </source>
</evidence>
<keyword evidence="2" id="KW-0238">DNA-binding</keyword>
<evidence type="ECO:0000313" key="5">
    <source>
        <dbReference type="EMBL" id="ASP38873.1"/>
    </source>
</evidence>
<dbReference type="PANTHER" id="PTHR44688:SF16">
    <property type="entry name" value="DNA-BINDING TRANSCRIPTIONAL ACTIVATOR DEVR_DOSR"/>
    <property type="match status" value="1"/>
</dbReference>
<dbReference type="InterPro" id="IPR000792">
    <property type="entry name" value="Tscrpt_reg_LuxR_C"/>
</dbReference>
<accession>A0A222FKY0</accession>
<dbReference type="AlphaFoldDB" id="A0A222FKY0"/>
<dbReference type="FunFam" id="1.10.10.10:FF:000153">
    <property type="entry name" value="LuxR family transcriptional regulator"/>
    <property type="match status" value="1"/>
</dbReference>
<dbReference type="Gene3D" id="3.40.50.2300">
    <property type="match status" value="1"/>
</dbReference>
<name>A0A222FKY0_9GAMM</name>
<sequence length="252" mass="29093">MTVQVQAPWGVLRMDTAAEAVLQKEQRMDMSTRLPGRRIILFGQQNLQNSILIGFIHQRTNIDCQLVNRLHWDQQWNEYPCKTLALIDGDAGRLERIQDLLEQIHEQPMDMQVALFNVPHEDPLERMIAWPNVNGLFYRDTSQQQLSKGIVGVFSGECWLPRQLMAGYLARHRHKPKRMSPCASKLTKREKQILQLTATGATNTEIADQLNVSMHTVKTHIYNLFKKIGASNRIQAVNWAQENMDELLRDRA</sequence>
<dbReference type="PANTHER" id="PTHR44688">
    <property type="entry name" value="DNA-BINDING TRANSCRIPTIONAL ACTIVATOR DEVR_DOSR"/>
    <property type="match status" value="1"/>
</dbReference>
<dbReference type="InterPro" id="IPR049151">
    <property type="entry name" value="CsgD-like_REC"/>
</dbReference>
<dbReference type="InterPro" id="IPR036388">
    <property type="entry name" value="WH-like_DNA-bd_sf"/>
</dbReference>
<evidence type="ECO:0000313" key="6">
    <source>
        <dbReference type="Proteomes" id="UP000202440"/>
    </source>
</evidence>
<dbReference type="InterPro" id="IPR016032">
    <property type="entry name" value="Sig_transdc_resp-reg_C-effctor"/>
</dbReference>
<dbReference type="GO" id="GO:0006355">
    <property type="term" value="P:regulation of DNA-templated transcription"/>
    <property type="evidence" value="ECO:0007669"/>
    <property type="project" value="InterPro"/>
</dbReference>
<gene>
    <name evidence="5" type="ORF">CHH28_09340</name>
</gene>
<dbReference type="Pfam" id="PF21155">
    <property type="entry name" value="VpsT-like_REC"/>
    <property type="match status" value="1"/>
</dbReference>
<evidence type="ECO:0000256" key="3">
    <source>
        <dbReference type="ARBA" id="ARBA00023163"/>
    </source>
</evidence>